<feature type="transmembrane region" description="Helical" evidence="9">
    <location>
        <begin position="494"/>
        <end position="514"/>
    </location>
</feature>
<keyword evidence="9" id="KW-0999">Mitochondrion inner membrane</keyword>
<protein>
    <recommendedName>
        <fullName evidence="9">Magnesium transporter</fullName>
    </recommendedName>
</protein>
<dbReference type="Pfam" id="PF22099">
    <property type="entry name" value="MRS2-like"/>
    <property type="match status" value="1"/>
</dbReference>
<dbReference type="GO" id="GO:0005743">
    <property type="term" value="C:mitochondrial inner membrane"/>
    <property type="evidence" value="ECO:0007669"/>
    <property type="project" value="UniProtKB-SubCell"/>
</dbReference>
<evidence type="ECO:0000256" key="6">
    <source>
        <dbReference type="ARBA" id="ARBA00022989"/>
    </source>
</evidence>
<keyword evidence="5" id="KW-0809">Transit peptide</keyword>
<dbReference type="EMBL" id="HBIZ01036162">
    <property type="protein sequence ID" value="CAE0770445.1"/>
    <property type="molecule type" value="Transcribed_RNA"/>
</dbReference>
<evidence type="ECO:0000256" key="7">
    <source>
        <dbReference type="ARBA" id="ARBA00023065"/>
    </source>
</evidence>
<keyword evidence="6 9" id="KW-1133">Transmembrane helix</keyword>
<dbReference type="Gene3D" id="1.20.58.340">
    <property type="entry name" value="Magnesium transport protein CorA, transmembrane region"/>
    <property type="match status" value="1"/>
</dbReference>
<feature type="region of interest" description="Disordered" evidence="10">
    <location>
        <begin position="1"/>
        <end position="46"/>
    </location>
</feature>
<evidence type="ECO:0000256" key="3">
    <source>
        <dbReference type="ARBA" id="ARBA00022692"/>
    </source>
</evidence>
<name>A0A7S4BMK9_CHRCT</name>
<evidence type="ECO:0000313" key="11">
    <source>
        <dbReference type="EMBL" id="CAE0770445.1"/>
    </source>
</evidence>
<keyword evidence="9" id="KW-0496">Mitochondrion</keyword>
<organism evidence="11">
    <name type="scientific">Chrysotila carterae</name>
    <name type="common">Marine alga</name>
    <name type="synonym">Syracosphaera carterae</name>
    <dbReference type="NCBI Taxonomy" id="13221"/>
    <lineage>
        <taxon>Eukaryota</taxon>
        <taxon>Haptista</taxon>
        <taxon>Haptophyta</taxon>
        <taxon>Prymnesiophyceae</taxon>
        <taxon>Isochrysidales</taxon>
        <taxon>Isochrysidaceae</taxon>
        <taxon>Chrysotila</taxon>
    </lineage>
</organism>
<evidence type="ECO:0000256" key="10">
    <source>
        <dbReference type="SAM" id="MobiDB-lite"/>
    </source>
</evidence>
<gene>
    <name evidence="11" type="ORF">PCAR00345_LOCUS23057</name>
</gene>
<dbReference type="InterPro" id="IPR039204">
    <property type="entry name" value="MRS2-like"/>
</dbReference>
<keyword evidence="8 9" id="KW-0472">Membrane</keyword>
<evidence type="ECO:0000256" key="9">
    <source>
        <dbReference type="RuleBase" id="RU366042"/>
    </source>
</evidence>
<dbReference type="GO" id="GO:0015095">
    <property type="term" value="F:magnesium ion transmembrane transporter activity"/>
    <property type="evidence" value="ECO:0007669"/>
    <property type="project" value="TreeGrafter"/>
</dbReference>
<comment type="subcellular location">
    <subcellularLocation>
        <location evidence="1">Membrane</location>
        <topology evidence="1">Multi-pass membrane protein</topology>
    </subcellularLocation>
    <subcellularLocation>
        <location evidence="9">Mitochondrion inner membrane</location>
        <topology evidence="9">Multi-pass membrane protein</topology>
    </subcellularLocation>
</comment>
<dbReference type="AlphaFoldDB" id="A0A7S4BMK9"/>
<evidence type="ECO:0000256" key="2">
    <source>
        <dbReference type="ARBA" id="ARBA00022448"/>
    </source>
</evidence>
<accession>A0A7S4BMK9</accession>
<keyword evidence="4 9" id="KW-0460">Magnesium</keyword>
<dbReference type="Gene3D" id="2.40.128.330">
    <property type="match status" value="1"/>
</dbReference>
<evidence type="ECO:0000256" key="1">
    <source>
        <dbReference type="ARBA" id="ARBA00004141"/>
    </source>
</evidence>
<keyword evidence="3 9" id="KW-0812">Transmembrane</keyword>
<reference evidence="11" key="1">
    <citation type="submission" date="2021-01" db="EMBL/GenBank/DDBJ databases">
        <authorList>
            <person name="Corre E."/>
            <person name="Pelletier E."/>
            <person name="Niang G."/>
            <person name="Scheremetjew M."/>
            <person name="Finn R."/>
            <person name="Kale V."/>
            <person name="Holt S."/>
            <person name="Cochrane G."/>
            <person name="Meng A."/>
            <person name="Brown T."/>
            <person name="Cohen L."/>
        </authorList>
    </citation>
    <scope>NUCLEOTIDE SEQUENCE</scope>
    <source>
        <strain evidence="11">CCMP645</strain>
    </source>
</reference>
<sequence>MNGSTSATRNDRDSNLVNVAADADDAVSGNDCGRALSSPRSSECGPQVELQEAQAQSCAPAGASLPSIMPVSSTISCSSSGSYSGSNAYTGLHLKSAPNLRVLEFSATNTRGTMRSLSRKQLLDEARSASVPKRLRLRGSRASSAFDAVNASADSNLASDAGITARDVRKVDPMFAGHLDPLLLVRCGSIIVSLGQTQLRAIVLHDRFYFIVPDGGDAIISELRRNFMAVTFHNGGLLEGLPGARAVEAHGGQHELPTLNESGVAYAGTKGGEVMHGSPIGVHGEHAPLLPSMPLEFVALETLMMTACGDIHKAQDKLRQQVGEALLSLRKTVIGTRVVAGARQLESVRELKHQVRELSVQASALQKAFETVLDQDDNMERMYLTRLHYAEAAQLSLKHAEHEEAEMLFESYLQDVASSISSLEVVEHQIESTEKFVSFRLDSARNRLLKVDLLTTTVGAIFGFGSFIGSIFGMNLQSPLFSGSEFESGWTFNLVVGLTLGTMFGFFAALYAYFSPAFEHFGLAHVSRVR</sequence>
<evidence type="ECO:0000256" key="8">
    <source>
        <dbReference type="ARBA" id="ARBA00023136"/>
    </source>
</evidence>
<proteinExistence type="inferred from homology"/>
<dbReference type="PANTHER" id="PTHR13890:SF0">
    <property type="entry name" value="MAGNESIUM TRANSPORTER MRS2 HOMOLOG, MITOCHONDRIAL"/>
    <property type="match status" value="1"/>
</dbReference>
<evidence type="ECO:0000256" key="4">
    <source>
        <dbReference type="ARBA" id="ARBA00022842"/>
    </source>
</evidence>
<keyword evidence="7 9" id="KW-0406">Ion transport</keyword>
<comment type="similarity">
    <text evidence="9">Belongs to the CorA metal ion transporter (MIT) (TC 1.A.35) family.</text>
</comment>
<evidence type="ECO:0000256" key="5">
    <source>
        <dbReference type="ARBA" id="ARBA00022946"/>
    </source>
</evidence>
<keyword evidence="2 9" id="KW-0813">Transport</keyword>
<dbReference type="PANTHER" id="PTHR13890">
    <property type="entry name" value="RNA SPLICING PROTEIN MRS2, MITOCHONDRIAL"/>
    <property type="match status" value="1"/>
</dbReference>
<dbReference type="CDD" id="cd12823">
    <property type="entry name" value="Mrs2_Mfm1p-like"/>
    <property type="match status" value="1"/>
</dbReference>
<feature type="transmembrane region" description="Helical" evidence="9">
    <location>
        <begin position="453"/>
        <end position="474"/>
    </location>
</feature>